<dbReference type="EMBL" id="JAUHHV010000010">
    <property type="protein sequence ID" value="KAK1411388.1"/>
    <property type="molecule type" value="Genomic_DNA"/>
</dbReference>
<accession>A0AAD8JWW6</accession>
<evidence type="ECO:0000313" key="3">
    <source>
        <dbReference type="Proteomes" id="UP001229421"/>
    </source>
</evidence>
<organism evidence="2 3">
    <name type="scientific">Tagetes erecta</name>
    <name type="common">African marigold</name>
    <dbReference type="NCBI Taxonomy" id="13708"/>
    <lineage>
        <taxon>Eukaryota</taxon>
        <taxon>Viridiplantae</taxon>
        <taxon>Streptophyta</taxon>
        <taxon>Embryophyta</taxon>
        <taxon>Tracheophyta</taxon>
        <taxon>Spermatophyta</taxon>
        <taxon>Magnoliopsida</taxon>
        <taxon>eudicotyledons</taxon>
        <taxon>Gunneridae</taxon>
        <taxon>Pentapetalae</taxon>
        <taxon>asterids</taxon>
        <taxon>campanulids</taxon>
        <taxon>Asterales</taxon>
        <taxon>Asteraceae</taxon>
        <taxon>Asteroideae</taxon>
        <taxon>Heliantheae alliance</taxon>
        <taxon>Tageteae</taxon>
        <taxon>Tagetes</taxon>
    </lineage>
</organism>
<evidence type="ECO:0000313" key="2">
    <source>
        <dbReference type="EMBL" id="KAK1411388.1"/>
    </source>
</evidence>
<feature type="compositionally biased region" description="Polar residues" evidence="1">
    <location>
        <begin position="41"/>
        <end position="52"/>
    </location>
</feature>
<gene>
    <name evidence="2" type="ORF">QVD17_37936</name>
</gene>
<keyword evidence="3" id="KW-1185">Reference proteome</keyword>
<sequence>MITSENSAVHQAGPNPGSYDLPSASQTEVLKQENADVAHGNQYNFPSSTPGSGYSLKQGAYTNSLQNALLAVNGHLVKESDLSYS</sequence>
<proteinExistence type="predicted"/>
<name>A0AAD8JWW6_TARER</name>
<dbReference type="Proteomes" id="UP001229421">
    <property type="component" value="Unassembled WGS sequence"/>
</dbReference>
<protein>
    <submittedName>
        <fullName evidence="2">Uncharacterized protein</fullName>
    </submittedName>
</protein>
<dbReference type="PANTHER" id="PTHR46445:SF16">
    <property type="entry name" value="GBF-INTERACTING PROTEIN"/>
    <property type="match status" value="1"/>
</dbReference>
<dbReference type="AlphaFoldDB" id="A0AAD8JWW6"/>
<reference evidence="2" key="1">
    <citation type="journal article" date="2023" name="bioRxiv">
        <title>Improved chromosome-level genome assembly for marigold (Tagetes erecta).</title>
        <authorList>
            <person name="Jiang F."/>
            <person name="Yuan L."/>
            <person name="Wang S."/>
            <person name="Wang H."/>
            <person name="Xu D."/>
            <person name="Wang A."/>
            <person name="Fan W."/>
        </authorList>
    </citation>
    <scope>NUCLEOTIDE SEQUENCE</scope>
    <source>
        <strain evidence="2">WSJ</strain>
        <tissue evidence="2">Leaf</tissue>
    </source>
</reference>
<dbReference type="PANTHER" id="PTHR46445">
    <property type="entry name" value="RNA POLYMERASE II DEGRADATION FACTOR-LIKE PROTEIN (DUF1296)"/>
    <property type="match status" value="1"/>
</dbReference>
<feature type="region of interest" description="Disordered" evidence="1">
    <location>
        <begin position="1"/>
        <end position="57"/>
    </location>
</feature>
<comment type="caution">
    <text evidence="2">The sequence shown here is derived from an EMBL/GenBank/DDBJ whole genome shotgun (WGS) entry which is preliminary data.</text>
</comment>
<evidence type="ECO:0000256" key="1">
    <source>
        <dbReference type="SAM" id="MobiDB-lite"/>
    </source>
</evidence>